<evidence type="ECO:0000259" key="1">
    <source>
        <dbReference type="Pfam" id="PF02371"/>
    </source>
</evidence>
<evidence type="ECO:0000313" key="2">
    <source>
        <dbReference type="EMBL" id="USD22637.1"/>
    </source>
</evidence>
<sequence length="58" mass="6391">MSEWRQRRDILLSAKGVGNVLVYTLMSELPEVGKLNRKEIAALGGITPMNRDSGSFQG</sequence>
<dbReference type="Pfam" id="PF02371">
    <property type="entry name" value="Transposase_20"/>
    <property type="match status" value="1"/>
</dbReference>
<dbReference type="EMBL" id="CP092418">
    <property type="protein sequence ID" value="USD22637.1"/>
    <property type="molecule type" value="Genomic_DNA"/>
</dbReference>
<dbReference type="Proteomes" id="UP001055658">
    <property type="component" value="Chromosome"/>
</dbReference>
<gene>
    <name evidence="2" type="ORF">MJO52_05755</name>
</gene>
<name>A0ABY4VJK4_9GAMM</name>
<feature type="domain" description="Transposase IS116/IS110/IS902 C-terminal" evidence="1">
    <location>
        <begin position="9"/>
        <end position="57"/>
    </location>
</feature>
<organism evidence="2 3">
    <name type="scientific">Microbulbifer variabilis</name>
    <dbReference type="NCBI Taxonomy" id="266805"/>
    <lineage>
        <taxon>Bacteria</taxon>
        <taxon>Pseudomonadati</taxon>
        <taxon>Pseudomonadota</taxon>
        <taxon>Gammaproteobacteria</taxon>
        <taxon>Cellvibrionales</taxon>
        <taxon>Microbulbiferaceae</taxon>
        <taxon>Microbulbifer</taxon>
    </lineage>
</organism>
<accession>A0ABY4VJK4</accession>
<dbReference type="InterPro" id="IPR003346">
    <property type="entry name" value="Transposase_20"/>
</dbReference>
<proteinExistence type="predicted"/>
<keyword evidence="3" id="KW-1185">Reference proteome</keyword>
<protein>
    <submittedName>
        <fullName evidence="2">Transposase</fullName>
    </submittedName>
</protein>
<dbReference type="RefSeq" id="WP_252084993.1">
    <property type="nucleotide sequence ID" value="NZ_CP092418.1"/>
</dbReference>
<reference evidence="2" key="1">
    <citation type="submission" date="2022-02" db="EMBL/GenBank/DDBJ databases">
        <title>Coral-associated bacteria.</title>
        <authorList>
            <person name="Tang K."/>
            <person name="Wang X."/>
        </authorList>
    </citation>
    <scope>NUCLEOTIDE SEQUENCE</scope>
    <source>
        <strain evidence="2">SCSIO 43006</strain>
    </source>
</reference>
<evidence type="ECO:0000313" key="3">
    <source>
        <dbReference type="Proteomes" id="UP001055658"/>
    </source>
</evidence>